<dbReference type="AlphaFoldDB" id="A0ABD1QUM7"/>
<accession>A0ABD1QUM7</accession>
<keyword evidence="2" id="KW-1185">Reference proteome</keyword>
<sequence length="139" mass="15941">MTILWGKFGELVKKLSFKSEKNEYELLIDDINGGKKCKKERVRCGFFPIYVGEERKKYLVPSSNSPTLKTLLDHYKEQFNRFEPIALPSISPKKFDQLLAIIKAETQLLTIVKDEENQSSSCNSKSKKLIPIMGHGIFV</sequence>
<proteinExistence type="predicted"/>
<protein>
    <submittedName>
        <fullName evidence="1">Auxin-responsive protein SAUR22-like</fullName>
    </submittedName>
</protein>
<organism evidence="1 2">
    <name type="scientific">Abeliophyllum distichum</name>
    <dbReference type="NCBI Taxonomy" id="126358"/>
    <lineage>
        <taxon>Eukaryota</taxon>
        <taxon>Viridiplantae</taxon>
        <taxon>Streptophyta</taxon>
        <taxon>Embryophyta</taxon>
        <taxon>Tracheophyta</taxon>
        <taxon>Spermatophyta</taxon>
        <taxon>Magnoliopsida</taxon>
        <taxon>eudicotyledons</taxon>
        <taxon>Gunneridae</taxon>
        <taxon>Pentapetalae</taxon>
        <taxon>asterids</taxon>
        <taxon>lamiids</taxon>
        <taxon>Lamiales</taxon>
        <taxon>Oleaceae</taxon>
        <taxon>Forsythieae</taxon>
        <taxon>Abeliophyllum</taxon>
    </lineage>
</organism>
<dbReference type="EMBL" id="JBFOLK010000010">
    <property type="protein sequence ID" value="KAL2479916.1"/>
    <property type="molecule type" value="Genomic_DNA"/>
</dbReference>
<dbReference type="Proteomes" id="UP001604336">
    <property type="component" value="Unassembled WGS sequence"/>
</dbReference>
<name>A0ABD1QUM7_9LAMI</name>
<evidence type="ECO:0000313" key="2">
    <source>
        <dbReference type="Proteomes" id="UP001604336"/>
    </source>
</evidence>
<reference evidence="2" key="1">
    <citation type="submission" date="2024-07" db="EMBL/GenBank/DDBJ databases">
        <title>Two chromosome-level genome assemblies of Korean endemic species Abeliophyllum distichum and Forsythia ovata (Oleaceae).</title>
        <authorList>
            <person name="Jang H."/>
        </authorList>
    </citation>
    <scope>NUCLEOTIDE SEQUENCE [LARGE SCALE GENOMIC DNA]</scope>
</reference>
<gene>
    <name evidence="1" type="ORF">Adt_32882</name>
</gene>
<evidence type="ECO:0000313" key="1">
    <source>
        <dbReference type="EMBL" id="KAL2479916.1"/>
    </source>
</evidence>
<comment type="caution">
    <text evidence="1">The sequence shown here is derived from an EMBL/GenBank/DDBJ whole genome shotgun (WGS) entry which is preliminary data.</text>
</comment>